<proteinExistence type="predicted"/>
<comment type="caution">
    <text evidence="1">The sequence shown here is derived from an EMBL/GenBank/DDBJ whole genome shotgun (WGS) entry which is preliminary data.</text>
</comment>
<accession>A0AAV7Q0M2</accession>
<protein>
    <submittedName>
        <fullName evidence="1">Uncharacterized protein</fullName>
    </submittedName>
</protein>
<dbReference type="EMBL" id="JANPWB010000010">
    <property type="protein sequence ID" value="KAJ1133755.1"/>
    <property type="molecule type" value="Genomic_DNA"/>
</dbReference>
<dbReference type="Proteomes" id="UP001066276">
    <property type="component" value="Chromosome 6"/>
</dbReference>
<evidence type="ECO:0000313" key="1">
    <source>
        <dbReference type="EMBL" id="KAJ1133755.1"/>
    </source>
</evidence>
<sequence length="80" mass="8802">MTCCQRPGEGETDDGMHVARLVDLVGFGLCAQTPLSDMGRTRGGTGQPTRCQERKLICKIRGRGRVLNAEPCPDWKTLKK</sequence>
<gene>
    <name evidence="1" type="ORF">NDU88_000231</name>
</gene>
<organism evidence="1 2">
    <name type="scientific">Pleurodeles waltl</name>
    <name type="common">Iberian ribbed newt</name>
    <dbReference type="NCBI Taxonomy" id="8319"/>
    <lineage>
        <taxon>Eukaryota</taxon>
        <taxon>Metazoa</taxon>
        <taxon>Chordata</taxon>
        <taxon>Craniata</taxon>
        <taxon>Vertebrata</taxon>
        <taxon>Euteleostomi</taxon>
        <taxon>Amphibia</taxon>
        <taxon>Batrachia</taxon>
        <taxon>Caudata</taxon>
        <taxon>Salamandroidea</taxon>
        <taxon>Salamandridae</taxon>
        <taxon>Pleurodelinae</taxon>
        <taxon>Pleurodeles</taxon>
    </lineage>
</organism>
<keyword evidence="2" id="KW-1185">Reference proteome</keyword>
<name>A0AAV7Q0M2_PLEWA</name>
<dbReference type="AlphaFoldDB" id="A0AAV7Q0M2"/>
<evidence type="ECO:0000313" key="2">
    <source>
        <dbReference type="Proteomes" id="UP001066276"/>
    </source>
</evidence>
<reference evidence="1" key="1">
    <citation type="journal article" date="2022" name="bioRxiv">
        <title>Sequencing and chromosome-scale assembly of the giantPleurodeles waltlgenome.</title>
        <authorList>
            <person name="Brown T."/>
            <person name="Elewa A."/>
            <person name="Iarovenko S."/>
            <person name="Subramanian E."/>
            <person name="Araus A.J."/>
            <person name="Petzold A."/>
            <person name="Susuki M."/>
            <person name="Suzuki K.-i.T."/>
            <person name="Hayashi T."/>
            <person name="Toyoda A."/>
            <person name="Oliveira C."/>
            <person name="Osipova E."/>
            <person name="Leigh N.D."/>
            <person name="Simon A."/>
            <person name="Yun M.H."/>
        </authorList>
    </citation>
    <scope>NUCLEOTIDE SEQUENCE</scope>
    <source>
        <strain evidence="1">20211129_DDA</strain>
        <tissue evidence="1">Liver</tissue>
    </source>
</reference>